<comment type="subunit">
    <text evidence="2">Homodimer.</text>
</comment>
<dbReference type="InterPro" id="IPR004401">
    <property type="entry name" value="YbaB/EbfC"/>
</dbReference>
<comment type="function">
    <text evidence="2">Binds to DNA and alters its conformation. May be involved in regulation of gene expression, nucleoid organization and DNA protection.</text>
</comment>
<keyword evidence="1 2" id="KW-0238">DNA-binding</keyword>
<dbReference type="Pfam" id="PF02575">
    <property type="entry name" value="YbaB_DNA_bd"/>
    <property type="match status" value="1"/>
</dbReference>
<evidence type="ECO:0000256" key="2">
    <source>
        <dbReference type="HAMAP-Rule" id="MF_00274"/>
    </source>
</evidence>
<reference evidence="4 5" key="1">
    <citation type="submission" date="2016-01" db="EMBL/GenBank/DDBJ databases">
        <title>Highly variable Streptococcus oralis are common among viridans streptococci isolated from primates.</title>
        <authorList>
            <person name="Denapaite D."/>
            <person name="Rieger M."/>
            <person name="Koendgen S."/>
            <person name="Brueckner R."/>
            <person name="Ochigava I."/>
            <person name="Kappeler P."/>
            <person name="Maetz-Rensing K."/>
            <person name="Leendertz F."/>
            <person name="Hakenbeck R."/>
        </authorList>
    </citation>
    <scope>NUCLEOTIDE SEQUENCE [LARGE SCALE GENOMIC DNA]</scope>
    <source>
        <strain evidence="4 5">DD21</strain>
    </source>
</reference>
<dbReference type="Proteomes" id="UP000070053">
    <property type="component" value="Unassembled WGS sequence"/>
</dbReference>
<accession>A0A139PQD3</accession>
<dbReference type="EMBL" id="LQZP01000106">
    <property type="protein sequence ID" value="KXT92527.1"/>
    <property type="molecule type" value="Genomic_DNA"/>
</dbReference>
<dbReference type="PATRIC" id="fig|1303.81.peg.481"/>
<gene>
    <name evidence="4" type="ORF">SORDD21_00390</name>
</gene>
<evidence type="ECO:0000313" key="4">
    <source>
        <dbReference type="EMBL" id="KXT92527.1"/>
    </source>
</evidence>
<dbReference type="PANTHER" id="PTHR33449:SF1">
    <property type="entry name" value="NUCLEOID-ASSOCIATED PROTEIN YBAB"/>
    <property type="match status" value="1"/>
</dbReference>
<dbReference type="PANTHER" id="PTHR33449">
    <property type="entry name" value="NUCLEOID-ASSOCIATED PROTEIN YBAB"/>
    <property type="match status" value="1"/>
</dbReference>
<evidence type="ECO:0000256" key="3">
    <source>
        <dbReference type="SAM" id="Coils"/>
    </source>
</evidence>
<dbReference type="HAMAP" id="MF_00274">
    <property type="entry name" value="DNA_YbaB_EbfC"/>
    <property type="match status" value="1"/>
</dbReference>
<dbReference type="GO" id="GO:0003677">
    <property type="term" value="F:DNA binding"/>
    <property type="evidence" value="ECO:0007669"/>
    <property type="project" value="UniProtKB-UniRule"/>
</dbReference>
<protein>
    <recommendedName>
        <fullName evidence="2">Nucleoid-associated protein SORDD21_00390</fullName>
    </recommendedName>
</protein>
<evidence type="ECO:0000313" key="5">
    <source>
        <dbReference type="Proteomes" id="UP000070053"/>
    </source>
</evidence>
<sequence length="127" mass="14387">MFEGGYFSQEKRYQRMKFPDQERNLETIMMNMQNMMKQAQKLKKDMDIAQAELAATEFTGKSSQDLVIATLTGDKKVVKIEFKPEVVDPEDLDTLSDLTSQAINHAIDQINETAKQKLSAFSGGLSF</sequence>
<keyword evidence="2" id="KW-0963">Cytoplasm</keyword>
<name>A0A139PQD3_STROR</name>
<proteinExistence type="inferred from homology"/>
<comment type="caution">
    <text evidence="4">The sequence shown here is derived from an EMBL/GenBank/DDBJ whole genome shotgun (WGS) entry which is preliminary data.</text>
</comment>
<dbReference type="GO" id="GO:0043590">
    <property type="term" value="C:bacterial nucleoid"/>
    <property type="evidence" value="ECO:0007669"/>
    <property type="project" value="UniProtKB-UniRule"/>
</dbReference>
<dbReference type="InterPro" id="IPR036894">
    <property type="entry name" value="YbaB-like_sf"/>
</dbReference>
<comment type="subcellular location">
    <subcellularLocation>
        <location evidence="2">Cytoplasm</location>
        <location evidence="2">Nucleoid</location>
    </subcellularLocation>
</comment>
<evidence type="ECO:0000256" key="1">
    <source>
        <dbReference type="ARBA" id="ARBA00023125"/>
    </source>
</evidence>
<keyword evidence="3" id="KW-0175">Coiled coil</keyword>
<dbReference type="GO" id="GO:0005829">
    <property type="term" value="C:cytosol"/>
    <property type="evidence" value="ECO:0007669"/>
    <property type="project" value="TreeGrafter"/>
</dbReference>
<dbReference type="Gene3D" id="3.30.1310.10">
    <property type="entry name" value="Nucleoid-associated protein YbaB-like domain"/>
    <property type="match status" value="1"/>
</dbReference>
<comment type="similarity">
    <text evidence="2">Belongs to the YbaB/EbfC family.</text>
</comment>
<feature type="coiled-coil region" evidence="3">
    <location>
        <begin position="25"/>
        <end position="59"/>
    </location>
</feature>
<dbReference type="SUPFAM" id="SSF82607">
    <property type="entry name" value="YbaB-like"/>
    <property type="match status" value="1"/>
</dbReference>
<organism evidence="4 5">
    <name type="scientific">Streptococcus oralis</name>
    <dbReference type="NCBI Taxonomy" id="1303"/>
    <lineage>
        <taxon>Bacteria</taxon>
        <taxon>Bacillati</taxon>
        <taxon>Bacillota</taxon>
        <taxon>Bacilli</taxon>
        <taxon>Lactobacillales</taxon>
        <taxon>Streptococcaceae</taxon>
        <taxon>Streptococcus</taxon>
    </lineage>
</organism>
<dbReference type="NCBIfam" id="TIGR00103">
    <property type="entry name" value="DNA_YbaB_EbfC"/>
    <property type="match status" value="1"/>
</dbReference>
<dbReference type="AlphaFoldDB" id="A0A139PQD3"/>